<dbReference type="InterPro" id="IPR011990">
    <property type="entry name" value="TPR-like_helical_dom_sf"/>
</dbReference>
<keyword evidence="1" id="KW-0677">Repeat</keyword>
<dbReference type="OMA" id="CYARDAD"/>
<dbReference type="PANTHER" id="PTHR13547">
    <property type="match status" value="1"/>
</dbReference>
<dbReference type="AlphaFoldDB" id="A0AA38CAX9"/>
<evidence type="ECO:0000259" key="2">
    <source>
        <dbReference type="Pfam" id="PF17177"/>
    </source>
</evidence>
<comment type="caution">
    <text evidence="3">The sequence shown here is derived from an EMBL/GenBank/DDBJ whole genome shotgun (WGS) entry which is preliminary data.</text>
</comment>
<sequence length="349" mass="38868">MVNEQTVNANEGKKMKKKKTHSVEGLLRFGLDMCSKRGDIMEALNLYDKAKTEGIKLNQHHYNVLLYLSSSAAMGVLKPANASKLVEGLEDVPEISDEVRNLALRRGFEIYEQMNLDKIAPNEATFTAAARLALAKEDGVLAFELVKKMAECNIPPRLRSYGPALSAFCKENDADMAYEVDDHMTMSGVQAEEEELRLLLKVSVEGFREEKVYSLLHRLRSSVRQVSRATAEIIEQWFKNEGAGKLGVGVWDREKIRDAAVAGGGGWHGQGWLGQGNWRVENAAIDKMGVCSGCKEKLVTIDIDPLETENFATSVAALACEREAKSFERFQVWLLVGLYCVLFVCIPIF</sequence>
<keyword evidence="4" id="KW-1185">Reference proteome</keyword>
<dbReference type="Proteomes" id="UP000824469">
    <property type="component" value="Unassembled WGS sequence"/>
</dbReference>
<name>A0AA38CAX9_TAXCH</name>
<proteinExistence type="predicted"/>
<feature type="domain" description="PROP1-like PPR" evidence="2">
    <location>
        <begin position="98"/>
        <end position="243"/>
    </location>
</feature>
<dbReference type="Gene3D" id="1.25.40.10">
    <property type="entry name" value="Tetratricopeptide repeat domain"/>
    <property type="match status" value="1"/>
</dbReference>
<dbReference type="InterPro" id="IPR033443">
    <property type="entry name" value="PROP1-like_PPR_dom"/>
</dbReference>
<dbReference type="Pfam" id="PF17177">
    <property type="entry name" value="PPR_long"/>
    <property type="match status" value="2"/>
</dbReference>
<dbReference type="FunFam" id="1.25.40.10:FF:000339">
    <property type="entry name" value="Proteinaceous RNase P 1, chloroplastic/mitochondrial"/>
    <property type="match status" value="1"/>
</dbReference>
<evidence type="ECO:0000256" key="1">
    <source>
        <dbReference type="ARBA" id="ARBA00022737"/>
    </source>
</evidence>
<evidence type="ECO:0000313" key="3">
    <source>
        <dbReference type="EMBL" id="KAH9293647.1"/>
    </source>
</evidence>
<organism evidence="3 4">
    <name type="scientific">Taxus chinensis</name>
    <name type="common">Chinese yew</name>
    <name type="synonym">Taxus wallichiana var. chinensis</name>
    <dbReference type="NCBI Taxonomy" id="29808"/>
    <lineage>
        <taxon>Eukaryota</taxon>
        <taxon>Viridiplantae</taxon>
        <taxon>Streptophyta</taxon>
        <taxon>Embryophyta</taxon>
        <taxon>Tracheophyta</taxon>
        <taxon>Spermatophyta</taxon>
        <taxon>Pinopsida</taxon>
        <taxon>Pinidae</taxon>
        <taxon>Conifers II</taxon>
        <taxon>Cupressales</taxon>
        <taxon>Taxaceae</taxon>
        <taxon>Taxus</taxon>
    </lineage>
</organism>
<feature type="domain" description="PROP1-like PPR" evidence="2">
    <location>
        <begin position="16"/>
        <end position="79"/>
    </location>
</feature>
<accession>A0AA38CAX9</accession>
<protein>
    <recommendedName>
        <fullName evidence="2">PROP1-like PPR domain-containing protein</fullName>
    </recommendedName>
</protein>
<evidence type="ECO:0000313" key="4">
    <source>
        <dbReference type="Proteomes" id="UP000824469"/>
    </source>
</evidence>
<dbReference type="PANTHER" id="PTHR13547:SF1">
    <property type="entry name" value="MITOCHONDRIAL RIBONUCLEASE P CATALYTIC SUBUNIT"/>
    <property type="match status" value="1"/>
</dbReference>
<dbReference type="GO" id="GO:0004526">
    <property type="term" value="F:ribonuclease P activity"/>
    <property type="evidence" value="ECO:0007669"/>
    <property type="project" value="TreeGrafter"/>
</dbReference>
<dbReference type="GO" id="GO:0001682">
    <property type="term" value="P:tRNA 5'-leader removal"/>
    <property type="evidence" value="ECO:0007669"/>
    <property type="project" value="TreeGrafter"/>
</dbReference>
<dbReference type="EMBL" id="JAHRHJ020000887">
    <property type="protein sequence ID" value="KAH9293647.1"/>
    <property type="molecule type" value="Genomic_DNA"/>
</dbReference>
<gene>
    <name evidence="3" type="ORF">KI387_041149</name>
</gene>
<reference evidence="3 4" key="1">
    <citation type="journal article" date="2021" name="Nat. Plants">
        <title>The Taxus genome provides insights into paclitaxel biosynthesis.</title>
        <authorList>
            <person name="Xiong X."/>
            <person name="Gou J."/>
            <person name="Liao Q."/>
            <person name="Li Y."/>
            <person name="Zhou Q."/>
            <person name="Bi G."/>
            <person name="Li C."/>
            <person name="Du R."/>
            <person name="Wang X."/>
            <person name="Sun T."/>
            <person name="Guo L."/>
            <person name="Liang H."/>
            <person name="Lu P."/>
            <person name="Wu Y."/>
            <person name="Zhang Z."/>
            <person name="Ro D.K."/>
            <person name="Shang Y."/>
            <person name="Huang S."/>
            <person name="Yan J."/>
        </authorList>
    </citation>
    <scope>NUCLEOTIDE SEQUENCE [LARGE SCALE GENOMIC DNA]</scope>
    <source>
        <strain evidence="3">Ta-2019</strain>
    </source>
</reference>